<dbReference type="GO" id="GO:0005886">
    <property type="term" value="C:plasma membrane"/>
    <property type="evidence" value="ECO:0007669"/>
    <property type="project" value="UniProtKB-SubCell"/>
</dbReference>
<sequence>MVVFIVRRLVISACVLLVATFVVYTLTALSGDPLADLRQDQTAQRAQKIAERTKLMHLDQPVPLRYVTWLAGVAHGDLGSTRTGQDVGGLLSQAVTATLQLVLAASVLALVVGIMVGIVSALRQYTGFDYAVTLGSFLFFSLPSFWVAVMLKQFAAIEFNNWLRDPEIPVQVIVLVAAVAGLAWSAIMGGNLRRRALAFTVAALSAGGILTYLSLTRWFADPGLGFAVILVVSLASAVGIATLVAGLRNRDPLYAALAAAGVGALSSLALNSVLADPTWAVIAGLALVSVVVSAGIGLALGGVQRRRAVTAAVLTGLFTGGLIFFDRFFQAFSGYSQRTFGRPVSTIGARTPNFTGGFWDLTWDAVSHIALPSMALLLISFALYTRYTRASMLEVLNQDYVRTARSKGLTERSVITRHALRNALVPLTTLMAFDFAGMFGGAIITENVFGWRGLGVMFRDGVMNVDPNPVMAFFIVSGTAVVVFNMLADIAYAYLDPRIRLT</sequence>
<dbReference type="PANTHER" id="PTHR43163:SF6">
    <property type="entry name" value="DIPEPTIDE TRANSPORT SYSTEM PERMEASE PROTEIN DPPB-RELATED"/>
    <property type="match status" value="1"/>
</dbReference>
<feature type="transmembrane region" description="Helical" evidence="7">
    <location>
        <begin position="279"/>
        <end position="301"/>
    </location>
</feature>
<gene>
    <name evidence="9" type="ORF">FHR37_002707</name>
    <name evidence="10" type="ORF">SAMN05421678_10660</name>
</gene>
<dbReference type="SUPFAM" id="SSF161098">
    <property type="entry name" value="MetI-like"/>
    <property type="match status" value="1"/>
</dbReference>
<dbReference type="Gene3D" id="1.10.3720.10">
    <property type="entry name" value="MetI-like"/>
    <property type="match status" value="1"/>
</dbReference>
<dbReference type="OrthoDB" id="147688at2"/>
<accession>A0A1I2S1Q5</accession>
<reference evidence="9 12" key="2">
    <citation type="submission" date="2020-07" db="EMBL/GenBank/DDBJ databases">
        <title>Sequencing the genomes of 1000 actinobacteria strains.</title>
        <authorList>
            <person name="Klenk H.-P."/>
        </authorList>
    </citation>
    <scope>NUCLEOTIDE SEQUENCE [LARGE SCALE GENOMIC DNA]</scope>
    <source>
        <strain evidence="9 12">DSM 45117</strain>
    </source>
</reference>
<dbReference type="Proteomes" id="UP000199052">
    <property type="component" value="Unassembled WGS sequence"/>
</dbReference>
<dbReference type="EMBL" id="FOOI01000006">
    <property type="protein sequence ID" value="SFG46263.1"/>
    <property type="molecule type" value="Genomic_DNA"/>
</dbReference>
<dbReference type="InterPro" id="IPR000515">
    <property type="entry name" value="MetI-like"/>
</dbReference>
<feature type="transmembrane region" description="Helical" evidence="7">
    <location>
        <begin position="196"/>
        <end position="220"/>
    </location>
</feature>
<feature type="transmembrane region" description="Helical" evidence="7">
    <location>
        <begin position="128"/>
        <end position="148"/>
    </location>
</feature>
<feature type="transmembrane region" description="Helical" evidence="7">
    <location>
        <begin position="308"/>
        <end position="325"/>
    </location>
</feature>
<dbReference type="AlphaFoldDB" id="A0A1I2S1Q5"/>
<dbReference type="PROSITE" id="PS50928">
    <property type="entry name" value="ABC_TM1"/>
    <property type="match status" value="1"/>
</dbReference>
<evidence type="ECO:0000256" key="5">
    <source>
        <dbReference type="ARBA" id="ARBA00022989"/>
    </source>
</evidence>
<evidence type="ECO:0000259" key="8">
    <source>
        <dbReference type="PROSITE" id="PS50928"/>
    </source>
</evidence>
<dbReference type="STRING" id="504797.SAMN05421678_10660"/>
<dbReference type="RefSeq" id="WP_092883301.1">
    <property type="nucleotide sequence ID" value="NZ_FOOI01000006.1"/>
</dbReference>
<keyword evidence="2 7" id="KW-0813">Transport</keyword>
<feature type="transmembrane region" description="Helical" evidence="7">
    <location>
        <begin position="99"/>
        <end position="121"/>
    </location>
</feature>
<dbReference type="Pfam" id="PF00528">
    <property type="entry name" value="BPD_transp_1"/>
    <property type="match status" value="1"/>
</dbReference>
<comment type="similarity">
    <text evidence="7">Belongs to the binding-protein-dependent transport system permease family.</text>
</comment>
<dbReference type="InterPro" id="IPR045621">
    <property type="entry name" value="BPD_transp_1_N"/>
</dbReference>
<feature type="transmembrane region" description="Helical" evidence="7">
    <location>
        <begin position="253"/>
        <end position="273"/>
    </location>
</feature>
<feature type="transmembrane region" description="Helical" evidence="7">
    <location>
        <begin position="9"/>
        <end position="29"/>
    </location>
</feature>
<evidence type="ECO:0000313" key="12">
    <source>
        <dbReference type="Proteomes" id="UP000533017"/>
    </source>
</evidence>
<feature type="transmembrane region" description="Helical" evidence="7">
    <location>
        <begin position="168"/>
        <end position="189"/>
    </location>
</feature>
<evidence type="ECO:0000256" key="6">
    <source>
        <dbReference type="ARBA" id="ARBA00023136"/>
    </source>
</evidence>
<feature type="transmembrane region" description="Helical" evidence="7">
    <location>
        <begin position="423"/>
        <end position="444"/>
    </location>
</feature>
<keyword evidence="3" id="KW-1003">Cell membrane</keyword>
<evidence type="ECO:0000256" key="2">
    <source>
        <dbReference type="ARBA" id="ARBA00022448"/>
    </source>
</evidence>
<feature type="transmembrane region" description="Helical" evidence="7">
    <location>
        <begin position="226"/>
        <end position="246"/>
    </location>
</feature>
<evidence type="ECO:0000313" key="11">
    <source>
        <dbReference type="Proteomes" id="UP000199052"/>
    </source>
</evidence>
<dbReference type="Proteomes" id="UP000533017">
    <property type="component" value="Unassembled WGS sequence"/>
</dbReference>
<evidence type="ECO:0000256" key="4">
    <source>
        <dbReference type="ARBA" id="ARBA00022692"/>
    </source>
</evidence>
<dbReference type="EMBL" id="JACBZA010000001">
    <property type="protein sequence ID" value="NYH83856.1"/>
    <property type="molecule type" value="Genomic_DNA"/>
</dbReference>
<keyword evidence="4 7" id="KW-0812">Transmembrane</keyword>
<keyword evidence="5 7" id="KW-1133">Transmembrane helix</keyword>
<keyword evidence="12" id="KW-1185">Reference proteome</keyword>
<feature type="transmembrane region" description="Helical" evidence="7">
    <location>
        <begin position="365"/>
        <end position="384"/>
    </location>
</feature>
<keyword evidence="6 7" id="KW-0472">Membrane</keyword>
<proteinExistence type="inferred from homology"/>
<dbReference type="GO" id="GO:0055085">
    <property type="term" value="P:transmembrane transport"/>
    <property type="evidence" value="ECO:0007669"/>
    <property type="project" value="InterPro"/>
</dbReference>
<dbReference type="InterPro" id="IPR035906">
    <property type="entry name" value="MetI-like_sf"/>
</dbReference>
<evidence type="ECO:0000256" key="1">
    <source>
        <dbReference type="ARBA" id="ARBA00004651"/>
    </source>
</evidence>
<dbReference type="Pfam" id="PF19300">
    <property type="entry name" value="BPD_transp_1_N"/>
    <property type="match status" value="1"/>
</dbReference>
<protein>
    <submittedName>
        <fullName evidence="10">Peptide/nickel transport system permease protein</fullName>
    </submittedName>
</protein>
<name>A0A1I2S1Q5_9ACTN</name>
<evidence type="ECO:0000256" key="7">
    <source>
        <dbReference type="RuleBase" id="RU363032"/>
    </source>
</evidence>
<organism evidence="10 11">
    <name type="scientific">Actinopolymorpha cephalotaxi</name>
    <dbReference type="NCBI Taxonomy" id="504797"/>
    <lineage>
        <taxon>Bacteria</taxon>
        <taxon>Bacillati</taxon>
        <taxon>Actinomycetota</taxon>
        <taxon>Actinomycetes</taxon>
        <taxon>Propionibacteriales</taxon>
        <taxon>Actinopolymorphaceae</taxon>
        <taxon>Actinopolymorpha</taxon>
    </lineage>
</organism>
<feature type="domain" description="ABC transmembrane type-1" evidence="8">
    <location>
        <begin position="95"/>
        <end position="492"/>
    </location>
</feature>
<evidence type="ECO:0000313" key="10">
    <source>
        <dbReference type="EMBL" id="SFG46263.1"/>
    </source>
</evidence>
<dbReference type="PANTHER" id="PTHR43163">
    <property type="entry name" value="DIPEPTIDE TRANSPORT SYSTEM PERMEASE PROTEIN DPPB-RELATED"/>
    <property type="match status" value="1"/>
</dbReference>
<comment type="subcellular location">
    <subcellularLocation>
        <location evidence="1 7">Cell membrane</location>
        <topology evidence="1 7">Multi-pass membrane protein</topology>
    </subcellularLocation>
</comment>
<evidence type="ECO:0000313" key="9">
    <source>
        <dbReference type="EMBL" id="NYH83856.1"/>
    </source>
</evidence>
<reference evidence="10 11" key="1">
    <citation type="submission" date="2016-10" db="EMBL/GenBank/DDBJ databases">
        <authorList>
            <person name="de Groot N.N."/>
        </authorList>
    </citation>
    <scope>NUCLEOTIDE SEQUENCE [LARGE SCALE GENOMIC DNA]</scope>
    <source>
        <strain evidence="10 11">CPCC 202808</strain>
    </source>
</reference>
<dbReference type="CDD" id="cd06261">
    <property type="entry name" value="TM_PBP2"/>
    <property type="match status" value="1"/>
</dbReference>
<evidence type="ECO:0000256" key="3">
    <source>
        <dbReference type="ARBA" id="ARBA00022475"/>
    </source>
</evidence>
<feature type="transmembrane region" description="Helical" evidence="7">
    <location>
        <begin position="470"/>
        <end position="495"/>
    </location>
</feature>